<dbReference type="PANTHER" id="PTHR42916">
    <property type="entry name" value="2-SUCCINYL-5-ENOLPYRUVYL-6-HYDROXY-3-CYCLOHEXENE-1-CARBOXYLATE SYNTHASE"/>
    <property type="match status" value="1"/>
</dbReference>
<keyword evidence="5 6" id="KW-0464">Manganese</keyword>
<organism evidence="9 10">
    <name type="scientific">Rathayibacter oskolensis</name>
    <dbReference type="NCBI Taxonomy" id="1891671"/>
    <lineage>
        <taxon>Bacteria</taxon>
        <taxon>Bacillati</taxon>
        <taxon>Actinomycetota</taxon>
        <taxon>Actinomycetes</taxon>
        <taxon>Micrococcales</taxon>
        <taxon>Microbacteriaceae</taxon>
        <taxon>Rathayibacter</taxon>
    </lineage>
</organism>
<reference evidence="10" key="1">
    <citation type="submission" date="2017-04" db="EMBL/GenBank/DDBJ databases">
        <authorList>
            <person name="Varghese N."/>
            <person name="Submissions S."/>
        </authorList>
    </citation>
    <scope>NUCLEOTIDE SEQUENCE [LARGE SCALE GENOMIC DNA]</scope>
    <source>
        <strain evidence="10">VKM Ac-2121</strain>
    </source>
</reference>
<dbReference type="PANTHER" id="PTHR42916:SF1">
    <property type="entry name" value="PROTEIN PHYLLO, CHLOROPLASTIC"/>
    <property type="match status" value="1"/>
</dbReference>
<dbReference type="STRING" id="1891671.SAMN06295885_2516"/>
<comment type="cofactor">
    <cofactor evidence="6">
        <name>thiamine diphosphate</name>
        <dbReference type="ChEBI" id="CHEBI:58937"/>
    </cofactor>
    <text evidence="6">Binds 1 thiamine pyrophosphate per subunit.</text>
</comment>
<dbReference type="CDD" id="cd07037">
    <property type="entry name" value="TPP_PYR_MenD"/>
    <property type="match status" value="1"/>
</dbReference>
<dbReference type="InterPro" id="IPR029061">
    <property type="entry name" value="THDP-binding"/>
</dbReference>
<keyword evidence="4 6" id="KW-0786">Thiamine pyrophosphate</keyword>
<dbReference type="CDD" id="cd02009">
    <property type="entry name" value="TPP_SHCHC_synthase"/>
    <property type="match status" value="1"/>
</dbReference>
<dbReference type="InterPro" id="IPR011766">
    <property type="entry name" value="TPP_enzyme_TPP-bd"/>
</dbReference>
<comment type="subunit">
    <text evidence="6">Homodimer.</text>
</comment>
<dbReference type="UniPathway" id="UPA00079"/>
<keyword evidence="2 6" id="KW-0479">Metal-binding</keyword>
<evidence type="ECO:0000313" key="9">
    <source>
        <dbReference type="EMBL" id="SMH45341.1"/>
    </source>
</evidence>
<evidence type="ECO:0000259" key="7">
    <source>
        <dbReference type="Pfam" id="PF02775"/>
    </source>
</evidence>
<proteinExistence type="inferred from homology"/>
<dbReference type="Proteomes" id="UP000193711">
    <property type="component" value="Unassembled WGS sequence"/>
</dbReference>
<keyword evidence="1 6" id="KW-0808">Transferase</keyword>
<evidence type="ECO:0000256" key="5">
    <source>
        <dbReference type="ARBA" id="ARBA00023211"/>
    </source>
</evidence>
<dbReference type="Gene3D" id="3.40.50.1220">
    <property type="entry name" value="TPP-binding domain"/>
    <property type="match status" value="1"/>
</dbReference>
<dbReference type="NCBIfam" id="TIGR00173">
    <property type="entry name" value="menD"/>
    <property type="match status" value="1"/>
</dbReference>
<dbReference type="InterPro" id="IPR012001">
    <property type="entry name" value="Thiamin_PyroP_enz_TPP-bd_dom"/>
</dbReference>
<evidence type="ECO:0000313" key="10">
    <source>
        <dbReference type="Proteomes" id="UP000193711"/>
    </source>
</evidence>
<comment type="pathway">
    <text evidence="6">Quinol/quinone metabolism; 1,4-dihydroxy-2-naphthoate biosynthesis; 1,4-dihydroxy-2-naphthoate from chorismate: step 2/7.</text>
</comment>
<dbReference type="GO" id="GO:0000287">
    <property type="term" value="F:magnesium ion binding"/>
    <property type="evidence" value="ECO:0007669"/>
    <property type="project" value="UniProtKB-UniRule"/>
</dbReference>
<comment type="similarity">
    <text evidence="6">Belongs to the TPP enzyme family. MenD subfamily.</text>
</comment>
<keyword evidence="3 6" id="KW-0460">Magnesium</keyword>
<sequence>MPDHLPVAPSTRFAVDLLLRFVALGVRDVVVAPGSRSQALALVAAELETRGSVRLHVRVDERSAGFLALGLALESGRPAVVVTTSGTATANLHPAVLEADASDVPLIVLTADRPEELRGIRSNQTTDQLELFGRAVRLFEDVPAADAGSLPERASDLADRAVAAALRPGGPVHLNLAFRDPLSSRLPPFEVPVAGSVSLAASTPPEAVLETVTAGPDEPLTVVIAGDKAGAGAEAIARSGDWPLLAEVSSGARFGPQLVVAWRRLLGEAEFGGRIRRAIVLGHPTLSREVPELLRRDDVEVIVVDHGRREFYNPGRRARRVGGVEVVRAEGAPRPERSERAWAGSWVFASRTLLEASDPDAIEEAPDGGTMSVEDRRGYARNALAAVRAPLTREFVVSAVWRVTWPHDRLLFGASRLIRIADGTLPGKKVTVHSNRGLAGIDGTVSTALGIATVSQSTERGAGGVTRVVLGDLTLLHEAGGLLLAPGERRPRVQLVVVNDGGGTIFDGLEVKSTSHPDAFDRVQFTPQAVDLEALARAYGWSHRRVTTRGELEQALTSPGDGPGIVEIPLPR</sequence>
<dbReference type="GO" id="GO:0030976">
    <property type="term" value="F:thiamine pyrophosphate binding"/>
    <property type="evidence" value="ECO:0007669"/>
    <property type="project" value="UniProtKB-UniRule"/>
</dbReference>
<feature type="domain" description="Thiamine pyrophosphate enzyme N-terminal TPP-binding" evidence="8">
    <location>
        <begin position="20"/>
        <end position="130"/>
    </location>
</feature>
<dbReference type="Pfam" id="PF02776">
    <property type="entry name" value="TPP_enzyme_N"/>
    <property type="match status" value="1"/>
</dbReference>
<dbReference type="UniPathway" id="UPA01057">
    <property type="reaction ID" value="UER00164"/>
</dbReference>
<dbReference type="Pfam" id="PF02775">
    <property type="entry name" value="TPP_enzyme_C"/>
    <property type="match status" value="1"/>
</dbReference>
<keyword evidence="6" id="KW-0474">Menaquinone biosynthesis</keyword>
<feature type="domain" description="Thiamine pyrophosphate enzyme TPP-binding" evidence="7">
    <location>
        <begin position="433"/>
        <end position="558"/>
    </location>
</feature>
<evidence type="ECO:0000256" key="4">
    <source>
        <dbReference type="ARBA" id="ARBA00023052"/>
    </source>
</evidence>
<dbReference type="EMBL" id="FXBM01000002">
    <property type="protein sequence ID" value="SMH45341.1"/>
    <property type="molecule type" value="Genomic_DNA"/>
</dbReference>
<dbReference type="HAMAP" id="MF_01659">
    <property type="entry name" value="MenD"/>
    <property type="match status" value="1"/>
</dbReference>
<evidence type="ECO:0000256" key="6">
    <source>
        <dbReference type="HAMAP-Rule" id="MF_01659"/>
    </source>
</evidence>
<comment type="cofactor">
    <cofactor evidence="6">
        <name>Mg(2+)</name>
        <dbReference type="ChEBI" id="CHEBI:18420"/>
    </cofactor>
    <cofactor evidence="6">
        <name>Mn(2+)</name>
        <dbReference type="ChEBI" id="CHEBI:29035"/>
    </cofactor>
</comment>
<evidence type="ECO:0000259" key="8">
    <source>
        <dbReference type="Pfam" id="PF02776"/>
    </source>
</evidence>
<name>A0A1X7P4N8_9MICO</name>
<dbReference type="PIRSF" id="PIRSF004983">
    <property type="entry name" value="MenD"/>
    <property type="match status" value="1"/>
</dbReference>
<dbReference type="SUPFAM" id="SSF52518">
    <property type="entry name" value="Thiamin diphosphate-binding fold (THDP-binding)"/>
    <property type="match status" value="2"/>
</dbReference>
<dbReference type="EC" id="2.2.1.9" evidence="6"/>
<dbReference type="OrthoDB" id="9791859at2"/>
<dbReference type="GO" id="GO:0070204">
    <property type="term" value="F:2-succinyl-5-enolpyruvyl-6-hydroxy-3-cyclohexene-1-carboxylic-acid synthase activity"/>
    <property type="evidence" value="ECO:0007669"/>
    <property type="project" value="UniProtKB-UniRule"/>
</dbReference>
<dbReference type="AlphaFoldDB" id="A0A1X7P4N8"/>
<protein>
    <recommendedName>
        <fullName evidence="6">2-succinyl-5-enolpyruvyl-6-hydroxy-3-cyclohexene-1-carboxylate synthase</fullName>
        <shortName evidence="6">SEPHCHC synthase</shortName>
        <ecNumber evidence="6">2.2.1.9</ecNumber>
    </recommendedName>
    <alternativeName>
        <fullName evidence="6">Menaquinone biosynthesis protein MenD</fullName>
    </alternativeName>
</protein>
<dbReference type="RefSeq" id="WP_085476905.1">
    <property type="nucleotide sequence ID" value="NZ_FXBM01000002.1"/>
</dbReference>
<dbReference type="InterPro" id="IPR004433">
    <property type="entry name" value="MenaQ_synth_MenD"/>
</dbReference>
<dbReference type="Gene3D" id="3.40.50.970">
    <property type="match status" value="2"/>
</dbReference>
<evidence type="ECO:0000256" key="1">
    <source>
        <dbReference type="ARBA" id="ARBA00022679"/>
    </source>
</evidence>
<comment type="function">
    <text evidence="6">Catalyzes the thiamine diphosphate-dependent decarboxylation of 2-oxoglutarate and the subsequent addition of the resulting succinic semialdehyde-thiamine pyrophosphate anion to isochorismate to yield 2-succinyl-5-enolpyruvyl-6-hydroxy-3-cyclohexene-1-carboxylate (SEPHCHC).</text>
</comment>
<dbReference type="GO" id="GO:0009234">
    <property type="term" value="P:menaquinone biosynthetic process"/>
    <property type="evidence" value="ECO:0007669"/>
    <property type="project" value="UniProtKB-UniRule"/>
</dbReference>
<comment type="pathway">
    <text evidence="6">Quinol/quinone metabolism; menaquinone biosynthesis.</text>
</comment>
<evidence type="ECO:0000256" key="2">
    <source>
        <dbReference type="ARBA" id="ARBA00022723"/>
    </source>
</evidence>
<gene>
    <name evidence="6" type="primary">menD</name>
    <name evidence="9" type="ORF">SAMN06295885_2516</name>
</gene>
<keyword evidence="10" id="KW-1185">Reference proteome</keyword>
<dbReference type="GO" id="GO:0030145">
    <property type="term" value="F:manganese ion binding"/>
    <property type="evidence" value="ECO:0007669"/>
    <property type="project" value="UniProtKB-UniRule"/>
</dbReference>
<evidence type="ECO:0000256" key="3">
    <source>
        <dbReference type="ARBA" id="ARBA00022842"/>
    </source>
</evidence>
<accession>A0A1X7P4N8</accession>
<comment type="catalytic activity">
    <reaction evidence="6">
        <text>isochorismate + 2-oxoglutarate + H(+) = 5-enolpyruvoyl-6-hydroxy-2-succinyl-cyclohex-3-ene-1-carboxylate + CO2</text>
        <dbReference type="Rhea" id="RHEA:25593"/>
        <dbReference type="ChEBI" id="CHEBI:15378"/>
        <dbReference type="ChEBI" id="CHEBI:16526"/>
        <dbReference type="ChEBI" id="CHEBI:16810"/>
        <dbReference type="ChEBI" id="CHEBI:29780"/>
        <dbReference type="ChEBI" id="CHEBI:58818"/>
        <dbReference type="EC" id="2.2.1.9"/>
    </reaction>
</comment>